<sequence length="275" mass="30720">MASNLVPDFEVKVLLKPSEVLGSNNKFKDEVVSAFDISSDTKKMSIQFVDTKDQDAYTEGWSLRIRKTEGRRKFELTYKKRYSISDGSSTSTGGNIDAALETAKKEGFDSTTSFEAQVEVGYPKQTLSISQDEKVPDTGFQGIDLPPADNSRKLLCDNAPNIFRNWKANNWGTDLLVTSIVYGPVFAQRYEGTLNKGASDELVVFIEVWPIRKSKTDGTFEPIVEASFKTKKLEKAQEGRAKLVKLLQDKGWFLAANSLKTKLIMERYGEVISGL</sequence>
<evidence type="ECO:0000313" key="2">
    <source>
        <dbReference type="Proteomes" id="UP001172386"/>
    </source>
</evidence>
<dbReference type="Proteomes" id="UP001172386">
    <property type="component" value="Unassembled WGS sequence"/>
</dbReference>
<dbReference type="EMBL" id="JAPDRQ010000009">
    <property type="protein sequence ID" value="KAJ9663313.1"/>
    <property type="molecule type" value="Genomic_DNA"/>
</dbReference>
<protein>
    <submittedName>
        <fullName evidence="1">Uncharacterized protein</fullName>
    </submittedName>
</protein>
<proteinExistence type="predicted"/>
<name>A0ACC3AIK3_9EURO</name>
<evidence type="ECO:0000313" key="1">
    <source>
        <dbReference type="EMBL" id="KAJ9663313.1"/>
    </source>
</evidence>
<keyword evidence="2" id="KW-1185">Reference proteome</keyword>
<organism evidence="1 2">
    <name type="scientific">Neophaeococcomyces mojaviensis</name>
    <dbReference type="NCBI Taxonomy" id="3383035"/>
    <lineage>
        <taxon>Eukaryota</taxon>
        <taxon>Fungi</taxon>
        <taxon>Dikarya</taxon>
        <taxon>Ascomycota</taxon>
        <taxon>Pezizomycotina</taxon>
        <taxon>Eurotiomycetes</taxon>
        <taxon>Chaetothyriomycetidae</taxon>
        <taxon>Chaetothyriales</taxon>
        <taxon>Chaetothyriales incertae sedis</taxon>
        <taxon>Neophaeococcomyces</taxon>
    </lineage>
</organism>
<comment type="caution">
    <text evidence="1">The sequence shown here is derived from an EMBL/GenBank/DDBJ whole genome shotgun (WGS) entry which is preliminary data.</text>
</comment>
<reference evidence="1" key="1">
    <citation type="submission" date="2022-10" db="EMBL/GenBank/DDBJ databases">
        <title>Culturing micro-colonial fungi from biological soil crusts in the Mojave desert and describing Neophaeococcomyces mojavensis, and introducing the new genera and species Taxawa tesnikishii.</title>
        <authorList>
            <person name="Kurbessoian T."/>
            <person name="Stajich J.E."/>
        </authorList>
    </citation>
    <scope>NUCLEOTIDE SEQUENCE</scope>
    <source>
        <strain evidence="1">JES_112</strain>
    </source>
</reference>
<accession>A0ACC3AIK3</accession>
<gene>
    <name evidence="1" type="ORF">H2198_000830</name>
</gene>